<dbReference type="EMBL" id="MKKU01000507">
    <property type="protein sequence ID" value="RNF09561.1"/>
    <property type="molecule type" value="Genomic_DNA"/>
</dbReference>
<dbReference type="GeneID" id="40320611"/>
<feature type="chain" id="PRO_5019094593" description="Mucin-associated surface protein (MASP)" evidence="2">
    <location>
        <begin position="24"/>
        <end position="137"/>
    </location>
</feature>
<reference evidence="3 4" key="1">
    <citation type="journal article" date="2018" name="BMC Genomics">
        <title>Genomic comparison of Trypanosoma conorhini and Trypanosoma rangeli to Trypanosoma cruzi strains of high and low virulence.</title>
        <authorList>
            <person name="Bradwell K.R."/>
            <person name="Koparde V.N."/>
            <person name="Matveyev A.V."/>
            <person name="Serrano M.G."/>
            <person name="Alves J.M."/>
            <person name="Parikh H."/>
            <person name="Huang B."/>
            <person name="Lee V."/>
            <person name="Espinosa-Alvarez O."/>
            <person name="Ortiz P.A."/>
            <person name="Costa-Martins A.G."/>
            <person name="Teixeira M.M."/>
            <person name="Buck G.A."/>
        </authorList>
    </citation>
    <scope>NUCLEOTIDE SEQUENCE [LARGE SCALE GENOMIC DNA]</scope>
    <source>
        <strain evidence="3 4">025E</strain>
    </source>
</reference>
<name>A0A422NVR1_9TRYP</name>
<evidence type="ECO:0000256" key="2">
    <source>
        <dbReference type="SAM" id="SignalP"/>
    </source>
</evidence>
<feature type="non-terminal residue" evidence="3">
    <location>
        <position position="137"/>
    </location>
</feature>
<accession>A0A422NVR1</accession>
<comment type="caution">
    <text evidence="3">The sequence shown here is derived from an EMBL/GenBank/DDBJ whole genome shotgun (WGS) entry which is preliminary data.</text>
</comment>
<evidence type="ECO:0000313" key="3">
    <source>
        <dbReference type="EMBL" id="RNF09561.1"/>
    </source>
</evidence>
<dbReference type="Proteomes" id="UP000284403">
    <property type="component" value="Unassembled WGS sequence"/>
</dbReference>
<sequence>MAVRLLLVCALCALCCAAGGGHASTPPVTVGGDVEEVDLAARWRDLLLSDCMYEFRNVTDEKKRAASIANCGKEVEGNISAVFGPAGRNNRRDSPPPSGHSAAGGGGGGQADETQQRQREAQSQGPTERQKEGVKAP</sequence>
<keyword evidence="2" id="KW-0732">Signal</keyword>
<organism evidence="3 4">
    <name type="scientific">Trypanosoma conorhini</name>
    <dbReference type="NCBI Taxonomy" id="83891"/>
    <lineage>
        <taxon>Eukaryota</taxon>
        <taxon>Discoba</taxon>
        <taxon>Euglenozoa</taxon>
        <taxon>Kinetoplastea</taxon>
        <taxon>Metakinetoplastina</taxon>
        <taxon>Trypanosomatida</taxon>
        <taxon>Trypanosomatidae</taxon>
        <taxon>Trypanosoma</taxon>
    </lineage>
</organism>
<dbReference type="RefSeq" id="XP_029226054.1">
    <property type="nucleotide sequence ID" value="XM_029373867.1"/>
</dbReference>
<evidence type="ECO:0008006" key="5">
    <source>
        <dbReference type="Google" id="ProtNLM"/>
    </source>
</evidence>
<proteinExistence type="predicted"/>
<feature type="region of interest" description="Disordered" evidence="1">
    <location>
        <begin position="82"/>
        <end position="137"/>
    </location>
</feature>
<evidence type="ECO:0000256" key="1">
    <source>
        <dbReference type="SAM" id="MobiDB-lite"/>
    </source>
</evidence>
<keyword evidence="4" id="KW-1185">Reference proteome</keyword>
<dbReference type="AlphaFoldDB" id="A0A422NVR1"/>
<gene>
    <name evidence="3" type="ORF">Tco025E_07000</name>
</gene>
<protein>
    <recommendedName>
        <fullName evidence="5">Mucin-associated surface protein (MASP)</fullName>
    </recommendedName>
</protein>
<feature type="compositionally biased region" description="Basic and acidic residues" evidence="1">
    <location>
        <begin position="128"/>
        <end position="137"/>
    </location>
</feature>
<evidence type="ECO:0000313" key="4">
    <source>
        <dbReference type="Proteomes" id="UP000284403"/>
    </source>
</evidence>
<feature type="signal peptide" evidence="2">
    <location>
        <begin position="1"/>
        <end position="23"/>
    </location>
</feature>